<name>A0AAV0B2X0_PHAPC</name>
<gene>
    <name evidence="2" type="ORF">PPACK8108_LOCUS11193</name>
</gene>
<feature type="compositionally biased region" description="Polar residues" evidence="1">
    <location>
        <begin position="212"/>
        <end position="224"/>
    </location>
</feature>
<feature type="region of interest" description="Disordered" evidence="1">
    <location>
        <begin position="47"/>
        <end position="70"/>
    </location>
</feature>
<feature type="non-terminal residue" evidence="2">
    <location>
        <position position="237"/>
    </location>
</feature>
<evidence type="ECO:0000256" key="1">
    <source>
        <dbReference type="SAM" id="MobiDB-lite"/>
    </source>
</evidence>
<accession>A0AAV0B2X0</accession>
<evidence type="ECO:0000313" key="2">
    <source>
        <dbReference type="EMBL" id="CAH7676095.1"/>
    </source>
</evidence>
<organism evidence="2 3">
    <name type="scientific">Phakopsora pachyrhizi</name>
    <name type="common">Asian soybean rust disease fungus</name>
    <dbReference type="NCBI Taxonomy" id="170000"/>
    <lineage>
        <taxon>Eukaryota</taxon>
        <taxon>Fungi</taxon>
        <taxon>Dikarya</taxon>
        <taxon>Basidiomycota</taxon>
        <taxon>Pucciniomycotina</taxon>
        <taxon>Pucciniomycetes</taxon>
        <taxon>Pucciniales</taxon>
        <taxon>Phakopsoraceae</taxon>
        <taxon>Phakopsora</taxon>
    </lineage>
</organism>
<dbReference type="Proteomes" id="UP001153365">
    <property type="component" value="Unassembled WGS sequence"/>
</dbReference>
<sequence>MDPGFPPMRTALPLEVGKLGLQQVGTQPFIKSTQNFPISKCYQQHPASSNSPCSSSGSLSPQTNGTQAASTQGHLLELEIGSYNGFDSLSFYEPLPHVNDGHFYYHPWELSHEVIGLPYQLSDNCMSYNSGDLPKPQATNNVRQVAYQGRRPNSYGQLGSLSPSPTDLGNGQIALSSGSSHNHSFQRGYHLINQVFKPLVKNEDEAAHNRKPSQSSNRNNQNTEIPPFFSHKKFETI</sequence>
<feature type="region of interest" description="Disordered" evidence="1">
    <location>
        <begin position="204"/>
        <end position="237"/>
    </location>
</feature>
<feature type="non-terminal residue" evidence="2">
    <location>
        <position position="1"/>
    </location>
</feature>
<keyword evidence="3" id="KW-1185">Reference proteome</keyword>
<comment type="caution">
    <text evidence="2">The sequence shown here is derived from an EMBL/GenBank/DDBJ whole genome shotgun (WGS) entry which is preliminary data.</text>
</comment>
<protein>
    <submittedName>
        <fullName evidence="2">Expressed protein</fullName>
    </submittedName>
</protein>
<proteinExistence type="predicted"/>
<feature type="compositionally biased region" description="Low complexity" evidence="1">
    <location>
        <begin position="47"/>
        <end position="61"/>
    </location>
</feature>
<dbReference type="EMBL" id="CALTRL010002582">
    <property type="protein sequence ID" value="CAH7676095.1"/>
    <property type="molecule type" value="Genomic_DNA"/>
</dbReference>
<reference evidence="2" key="1">
    <citation type="submission" date="2022-06" db="EMBL/GenBank/DDBJ databases">
        <authorList>
            <consortium name="SYNGENTA / RWTH Aachen University"/>
        </authorList>
    </citation>
    <scope>NUCLEOTIDE SEQUENCE</scope>
</reference>
<evidence type="ECO:0000313" key="3">
    <source>
        <dbReference type="Proteomes" id="UP001153365"/>
    </source>
</evidence>
<dbReference type="AlphaFoldDB" id="A0AAV0B2X0"/>